<keyword evidence="2" id="KW-0012">Acyltransferase</keyword>
<accession>A0AAC9LHG4</accession>
<keyword evidence="3" id="KW-1185">Reference proteome</keyword>
<dbReference type="GO" id="GO:0046464">
    <property type="term" value="P:acylglycerol catabolic process"/>
    <property type="evidence" value="ECO:0007669"/>
    <property type="project" value="TreeGrafter"/>
</dbReference>
<sequence length="296" mass="32095">MTDQQDLYESTYVEFPEGRLRVITAGDHGPPVLLLSGAGLDNAMLSWRHLIPALAAEHRVFALDWPKQGGSRDWAGIADHSTMLRCITGVLDHFGLETVNLVGMSQGGGMTLAYAIEHPERVRNIVPIAPGGIISFPPGVHQLLWLIAKLPLLSHGLSTMMFRKRKAVASLVRNTLIPGPVDDFEEIVDEVHQLVLDGGAGSSDWQNGSIGFLKMKLDLRPRLAEISCPTLFIQGDKDVGIRPKHTVAAAAKVPGARLEMLAGNGHWSNRQSPERVNGLIIDFLAADRAKYGKAAG</sequence>
<feature type="domain" description="AB hydrolase-1" evidence="1">
    <location>
        <begin position="30"/>
        <end position="269"/>
    </location>
</feature>
<dbReference type="InterPro" id="IPR029058">
    <property type="entry name" value="AB_hydrolase_fold"/>
</dbReference>
<keyword evidence="2" id="KW-0808">Transferase</keyword>
<dbReference type="RefSeq" id="WP_075742308.1">
    <property type="nucleotide sequence ID" value="NZ_CP016076.1"/>
</dbReference>
<name>A0AAC9LHG4_9PSEU</name>
<dbReference type="GO" id="GO:0016020">
    <property type="term" value="C:membrane"/>
    <property type="evidence" value="ECO:0007669"/>
    <property type="project" value="TreeGrafter"/>
</dbReference>
<dbReference type="PANTHER" id="PTHR43798">
    <property type="entry name" value="MONOACYLGLYCEROL LIPASE"/>
    <property type="match status" value="1"/>
</dbReference>
<dbReference type="AlphaFoldDB" id="A0AAC9LHG4"/>
<dbReference type="PRINTS" id="PR00412">
    <property type="entry name" value="EPOXHYDRLASE"/>
</dbReference>
<dbReference type="GO" id="GO:0016746">
    <property type="term" value="F:acyltransferase activity"/>
    <property type="evidence" value="ECO:0007669"/>
    <property type="project" value="UniProtKB-KW"/>
</dbReference>
<dbReference type="PANTHER" id="PTHR43798:SF33">
    <property type="entry name" value="HYDROLASE, PUTATIVE (AFU_ORTHOLOGUE AFUA_2G14860)-RELATED"/>
    <property type="match status" value="1"/>
</dbReference>
<dbReference type="KEGG" id="acad:UA74_24145"/>
<dbReference type="InterPro" id="IPR000639">
    <property type="entry name" value="Epox_hydrolase-like"/>
</dbReference>
<dbReference type="PRINTS" id="PR00111">
    <property type="entry name" value="ABHYDROLASE"/>
</dbReference>
<dbReference type="GO" id="GO:0047372">
    <property type="term" value="F:monoacylglycerol lipase activity"/>
    <property type="evidence" value="ECO:0007669"/>
    <property type="project" value="TreeGrafter"/>
</dbReference>
<dbReference type="InterPro" id="IPR000073">
    <property type="entry name" value="AB_hydrolase_1"/>
</dbReference>
<dbReference type="EMBL" id="CP016076">
    <property type="protein sequence ID" value="APU16847.1"/>
    <property type="molecule type" value="Genomic_DNA"/>
</dbReference>
<dbReference type="Pfam" id="PF00561">
    <property type="entry name" value="Abhydrolase_1"/>
    <property type="match status" value="1"/>
</dbReference>
<reference evidence="3" key="1">
    <citation type="submission" date="2016-06" db="EMBL/GenBank/DDBJ databases">
        <title>Complete genome sequence of Actinoalloteichus fjordicus DSM 46855 (=ADI127-17), type strain of the new species Actinoalloteichus fjordicus.</title>
        <authorList>
            <person name="Ruckert C."/>
            <person name="Nouioui I."/>
            <person name="Willmese J."/>
            <person name="van Wezel G."/>
            <person name="Klenk H.-P."/>
            <person name="Kalinowski J."/>
            <person name="Zotchev S.B."/>
        </authorList>
    </citation>
    <scope>NUCLEOTIDE SEQUENCE [LARGE SCALE GENOMIC DNA]</scope>
    <source>
        <strain evidence="3">ADI127-7</strain>
    </source>
</reference>
<dbReference type="Gene3D" id="3.40.50.1820">
    <property type="entry name" value="alpha/beta hydrolase"/>
    <property type="match status" value="1"/>
</dbReference>
<proteinExistence type="predicted"/>
<dbReference type="Proteomes" id="UP000185511">
    <property type="component" value="Chromosome"/>
</dbReference>
<gene>
    <name evidence="2" type="ORF">UA74_24145</name>
</gene>
<dbReference type="SUPFAM" id="SSF53474">
    <property type="entry name" value="alpha/beta-Hydrolases"/>
    <property type="match status" value="1"/>
</dbReference>
<keyword evidence="2" id="KW-0378">Hydrolase</keyword>
<evidence type="ECO:0000313" key="2">
    <source>
        <dbReference type="EMBL" id="APU16847.1"/>
    </source>
</evidence>
<evidence type="ECO:0000313" key="3">
    <source>
        <dbReference type="Proteomes" id="UP000185511"/>
    </source>
</evidence>
<protein>
    <submittedName>
        <fullName evidence="2">Hydrolase or acyltransferase of alpha/beta superfamily</fullName>
    </submittedName>
</protein>
<organism evidence="2 3">
    <name type="scientific">Actinoalloteichus fjordicus</name>
    <dbReference type="NCBI Taxonomy" id="1612552"/>
    <lineage>
        <taxon>Bacteria</taxon>
        <taxon>Bacillati</taxon>
        <taxon>Actinomycetota</taxon>
        <taxon>Actinomycetes</taxon>
        <taxon>Pseudonocardiales</taxon>
        <taxon>Pseudonocardiaceae</taxon>
        <taxon>Actinoalloteichus</taxon>
    </lineage>
</organism>
<dbReference type="InterPro" id="IPR050266">
    <property type="entry name" value="AB_hydrolase_sf"/>
</dbReference>
<evidence type="ECO:0000259" key="1">
    <source>
        <dbReference type="Pfam" id="PF00561"/>
    </source>
</evidence>